<dbReference type="PANTHER" id="PTHR37526:SF1">
    <property type="entry name" value="PROTEIN TUSB"/>
    <property type="match status" value="1"/>
</dbReference>
<dbReference type="GO" id="GO:0002143">
    <property type="term" value="P:tRNA wobble position uridine thiolation"/>
    <property type="evidence" value="ECO:0007669"/>
    <property type="project" value="InterPro"/>
</dbReference>
<dbReference type="InterPro" id="IPR007215">
    <property type="entry name" value="Sulphur_relay_TusB/DsrH"/>
</dbReference>
<gene>
    <name evidence="1" type="ORF">NCTC13335_00673</name>
</gene>
<dbReference type="Pfam" id="PF04077">
    <property type="entry name" value="DsrH"/>
    <property type="match status" value="1"/>
</dbReference>
<dbReference type="NCBIfam" id="TIGR03011">
    <property type="entry name" value="sulf_tusB_dsrH"/>
    <property type="match status" value="1"/>
</dbReference>
<organism evidence="1 2">
    <name type="scientific">Haemophilus pittmaniae</name>
    <dbReference type="NCBI Taxonomy" id="249188"/>
    <lineage>
        <taxon>Bacteria</taxon>
        <taxon>Pseudomonadati</taxon>
        <taxon>Pseudomonadota</taxon>
        <taxon>Gammaproteobacteria</taxon>
        <taxon>Pasteurellales</taxon>
        <taxon>Pasteurellaceae</taxon>
        <taxon>Haemophilus</taxon>
    </lineage>
</organism>
<dbReference type="InterPro" id="IPR027396">
    <property type="entry name" value="DsrEFH-like"/>
</dbReference>
<dbReference type="SUPFAM" id="SSF75169">
    <property type="entry name" value="DsrEFH-like"/>
    <property type="match status" value="1"/>
</dbReference>
<protein>
    <submittedName>
        <fullName evidence="1">Protein involved in oxidation of intracellular sulfur</fullName>
    </submittedName>
</protein>
<accession>A0A377IX10</accession>
<dbReference type="PANTHER" id="PTHR37526">
    <property type="entry name" value="PROTEIN TUSB"/>
    <property type="match status" value="1"/>
</dbReference>
<name>A0A377IX10_9PAST</name>
<dbReference type="EMBL" id="UGHS01000003">
    <property type="protein sequence ID" value="STO92816.1"/>
    <property type="molecule type" value="Genomic_DNA"/>
</dbReference>
<dbReference type="AlphaFoldDB" id="A0A377IX10"/>
<reference evidence="1 2" key="1">
    <citation type="submission" date="2018-06" db="EMBL/GenBank/DDBJ databases">
        <authorList>
            <consortium name="Pathogen Informatics"/>
            <person name="Doyle S."/>
        </authorList>
    </citation>
    <scope>NUCLEOTIDE SEQUENCE [LARGE SCALE GENOMIC DNA]</scope>
    <source>
        <strain evidence="1 2">NCTC13335</strain>
    </source>
</reference>
<evidence type="ECO:0000313" key="1">
    <source>
        <dbReference type="EMBL" id="STO92816.1"/>
    </source>
</evidence>
<dbReference type="Gene3D" id="3.40.1260.10">
    <property type="entry name" value="DsrEFH-like"/>
    <property type="match status" value="1"/>
</dbReference>
<dbReference type="GO" id="GO:1990228">
    <property type="term" value="C:sulfurtransferase complex"/>
    <property type="evidence" value="ECO:0007669"/>
    <property type="project" value="TreeGrafter"/>
</dbReference>
<sequence length="94" mass="10515">MLYTFSQAHYSVAELNHWFAGLTADDAVVLWQDGVYLPLHHPTLLPLSGIKLFALEPDVHARGLSERYAGLAIEVIDYPMLVSVSETYFPQIAL</sequence>
<dbReference type="OrthoDB" id="7064722at2"/>
<dbReference type="RefSeq" id="WP_115002821.1">
    <property type="nucleotide sequence ID" value="NZ_UGHS01000003.1"/>
</dbReference>
<proteinExistence type="predicted"/>
<evidence type="ECO:0000313" key="2">
    <source>
        <dbReference type="Proteomes" id="UP000255264"/>
    </source>
</evidence>
<dbReference type="Proteomes" id="UP000255264">
    <property type="component" value="Unassembled WGS sequence"/>
</dbReference>
<keyword evidence="2" id="KW-1185">Reference proteome</keyword>